<name>A0ABR9EHI4_9GAMM</name>
<sequence length="251" mass="29728">MKKVFLIGFDLCGGLALHRYFIANKFQSTFEDEDGFSSTAISNFKQGIEILSGYEDCQFFSQMQHETADGQFIYSSEILWAQLYKENPNALFIFNSLPVEKWLEKRKASYGYLPKVMTCLNLEEAQVLAVWRKAYDDHKSKVLGMLLGMSTFFYYDYSVHTISDLNNFFSRHNIKLDGKKFEADSEVRGSVEQRFHIQNIREAALYYRYHRFDIDTAISLLEQAEKHQPCRYYFKDELEQWKLEKKTWMKE</sequence>
<proteinExistence type="predicted"/>
<reference evidence="1 2" key="1">
    <citation type="submission" date="2015-03" db="EMBL/GenBank/DDBJ databases">
        <title>Genome sequence of Pseudoalteromonas aurantia.</title>
        <authorList>
            <person name="Xie B.-B."/>
            <person name="Rong J.-C."/>
            <person name="Qin Q.-L."/>
            <person name="Zhang Y.-Z."/>
        </authorList>
    </citation>
    <scope>NUCLEOTIDE SEQUENCE [LARGE SCALE GENOMIC DNA]</scope>
    <source>
        <strain evidence="1 2">208</strain>
    </source>
</reference>
<evidence type="ECO:0000313" key="2">
    <source>
        <dbReference type="Proteomes" id="UP000615755"/>
    </source>
</evidence>
<gene>
    <name evidence="1" type="ORF">PAUR_b0495</name>
</gene>
<keyword evidence="2" id="KW-1185">Reference proteome</keyword>
<protein>
    <submittedName>
        <fullName evidence="1">Uncharacterized protein</fullName>
    </submittedName>
</protein>
<dbReference type="RefSeq" id="WP_192509562.1">
    <property type="nucleotide sequence ID" value="NZ_AQGV01000015.1"/>
</dbReference>
<evidence type="ECO:0000313" key="1">
    <source>
        <dbReference type="EMBL" id="MBE0370452.1"/>
    </source>
</evidence>
<dbReference type="EMBL" id="AQGV01000015">
    <property type="protein sequence ID" value="MBE0370452.1"/>
    <property type="molecule type" value="Genomic_DNA"/>
</dbReference>
<dbReference type="Proteomes" id="UP000615755">
    <property type="component" value="Unassembled WGS sequence"/>
</dbReference>
<comment type="caution">
    <text evidence="1">The sequence shown here is derived from an EMBL/GenBank/DDBJ whole genome shotgun (WGS) entry which is preliminary data.</text>
</comment>
<organism evidence="1 2">
    <name type="scientific">Pseudoalteromonas aurantia 208</name>
    <dbReference type="NCBI Taxonomy" id="1314867"/>
    <lineage>
        <taxon>Bacteria</taxon>
        <taxon>Pseudomonadati</taxon>
        <taxon>Pseudomonadota</taxon>
        <taxon>Gammaproteobacteria</taxon>
        <taxon>Alteromonadales</taxon>
        <taxon>Pseudoalteromonadaceae</taxon>
        <taxon>Pseudoalteromonas</taxon>
    </lineage>
</organism>
<accession>A0ABR9EHI4</accession>